<dbReference type="KEGG" id="mlr:MELLADRAFT_89373"/>
<sequence length="658" mass="74496">MLPLLFILCVTGANDCFEDYQRYMLDNSVNNSPCTRLGDWRNVNVRRSGGGSWWENLDWPWEAHDVDQHADSSSQYRSKVTKGVRKLREREKGTFNTDFLRELNDKNQVGDQDDSDSDDGNQGGQSSFNPTTSSIQSRGRKSSSEVVDYSTPTSGTTKWERTLWKKLEVGDINLDGETNLKPRKSIKSTKLISNEEDLEHAHFLIASEPPNANLYAYNATLKYWTQDEREGREHPVTEGRKLEKGSEKREVIGVNEMLLRGCTLRNTQRVMGLVVFTGKDTKIMLDQGDTPSKKAKISDETNYAVIINFVILVLLCAINAIGDGIYSGNTSTSPYYYEQNASIFLIATLDALVTFGAALILFQSIVPISLVITLEFVRTIEALTIFRDIEMYYEPSNCPAEPKSSNLSDDLGQIKYIFSIAYGEGVTDVMRGAAKRGADHDPSALDDPTLAATHLAESELRMIDLMNRHFRHRYLNSKSLTLISPGLVEDMFNEDLESEEHRIRMIEFWTSLALCHDVNAGKSEGKIEYKAESPGEAALVAAARDLGFVFVKKLGDQLYLEILGVKQKYQLLKIIEFNSSRKQMSRLVRCPNGKIKLICKGADSIIMARLRSDHELEYENRMNAKFYNEKQKKKNGKHSQQQQQQPIRRLNLDLKVSK</sequence>
<evidence type="ECO:0000256" key="5">
    <source>
        <dbReference type="SAM" id="SignalP"/>
    </source>
</evidence>
<proteinExistence type="predicted"/>
<dbReference type="GO" id="GO:0000166">
    <property type="term" value="F:nucleotide binding"/>
    <property type="evidence" value="ECO:0007669"/>
    <property type="project" value="InterPro"/>
</dbReference>
<dbReference type="InterPro" id="IPR023298">
    <property type="entry name" value="ATPase_P-typ_TM_dom_sf"/>
</dbReference>
<evidence type="ECO:0000313" key="6">
    <source>
        <dbReference type="EMBL" id="EGG12118.1"/>
    </source>
</evidence>
<keyword evidence="7" id="KW-1185">Reference proteome</keyword>
<gene>
    <name evidence="6" type="ORF">MELLADRAFT_89373</name>
</gene>
<dbReference type="GO" id="GO:0045332">
    <property type="term" value="P:phospholipid translocation"/>
    <property type="evidence" value="ECO:0007669"/>
    <property type="project" value="TreeGrafter"/>
</dbReference>
<evidence type="ECO:0000256" key="4">
    <source>
        <dbReference type="SAM" id="Phobius"/>
    </source>
</evidence>
<dbReference type="VEuPathDB" id="FungiDB:MELLADRAFT_89373"/>
<feature type="transmembrane region" description="Helical" evidence="4">
    <location>
        <begin position="343"/>
        <end position="362"/>
    </location>
</feature>
<dbReference type="Pfam" id="PF13246">
    <property type="entry name" value="Cation_ATPase"/>
    <property type="match status" value="1"/>
</dbReference>
<comment type="subcellular location">
    <subcellularLocation>
        <location evidence="1">Endomembrane system</location>
    </subcellularLocation>
</comment>
<evidence type="ECO:0000313" key="7">
    <source>
        <dbReference type="Proteomes" id="UP000001072"/>
    </source>
</evidence>
<dbReference type="eggNOG" id="KOG0206">
    <property type="taxonomic scope" value="Eukaryota"/>
</dbReference>
<dbReference type="GeneID" id="18935169"/>
<name>F4R5Y1_MELLP</name>
<feature type="signal peptide" evidence="5">
    <location>
        <begin position="1"/>
        <end position="16"/>
    </location>
</feature>
<protein>
    <recommendedName>
        <fullName evidence="8">Secreted protein</fullName>
    </recommendedName>
</protein>
<dbReference type="AlphaFoldDB" id="F4R5Y1"/>
<evidence type="ECO:0000256" key="3">
    <source>
        <dbReference type="SAM" id="MobiDB-lite"/>
    </source>
</evidence>
<dbReference type="SUPFAM" id="SSF81660">
    <property type="entry name" value="Metal cation-transporting ATPase, ATP-binding domain N"/>
    <property type="match status" value="1"/>
</dbReference>
<evidence type="ECO:0000256" key="2">
    <source>
        <dbReference type="ARBA" id="ARBA00022448"/>
    </source>
</evidence>
<accession>F4R5Y1</accession>
<feature type="transmembrane region" description="Helical" evidence="4">
    <location>
        <begin position="303"/>
        <end position="322"/>
    </location>
</feature>
<dbReference type="OrthoDB" id="377733at2759"/>
<dbReference type="InterPro" id="IPR023299">
    <property type="entry name" value="ATPase_P-typ_cyto_dom_N"/>
</dbReference>
<dbReference type="PANTHER" id="PTHR24092:SF180">
    <property type="entry name" value="PHOSPHOLIPID-TRANSPORTING ATPASE DNF1-RELATED"/>
    <property type="match status" value="1"/>
</dbReference>
<keyword evidence="2" id="KW-0813">Transport</keyword>
<keyword evidence="4" id="KW-0472">Membrane</keyword>
<dbReference type="STRING" id="747676.F4R5Y1"/>
<dbReference type="Gene3D" id="3.40.1110.10">
    <property type="entry name" value="Calcium-transporting ATPase, cytoplasmic domain N"/>
    <property type="match status" value="1"/>
</dbReference>
<evidence type="ECO:0000256" key="1">
    <source>
        <dbReference type="ARBA" id="ARBA00004308"/>
    </source>
</evidence>
<keyword evidence="4" id="KW-0812">Transmembrane</keyword>
<dbReference type="SUPFAM" id="SSF81665">
    <property type="entry name" value="Calcium ATPase, transmembrane domain M"/>
    <property type="match status" value="1"/>
</dbReference>
<dbReference type="InParanoid" id="F4R5Y1"/>
<dbReference type="RefSeq" id="XP_007404493.1">
    <property type="nucleotide sequence ID" value="XM_007404431.1"/>
</dbReference>
<keyword evidence="4" id="KW-1133">Transmembrane helix</keyword>
<dbReference type="PANTHER" id="PTHR24092">
    <property type="entry name" value="PROBABLE PHOSPHOLIPID-TRANSPORTING ATPASE"/>
    <property type="match status" value="1"/>
</dbReference>
<dbReference type="Proteomes" id="UP000001072">
    <property type="component" value="Unassembled WGS sequence"/>
</dbReference>
<dbReference type="EMBL" id="GL883091">
    <property type="protein sequence ID" value="EGG12118.1"/>
    <property type="molecule type" value="Genomic_DNA"/>
</dbReference>
<dbReference type="HOGENOM" id="CLU_416820_0_0_1"/>
<feature type="chain" id="PRO_5003314830" description="Secreted protein" evidence="5">
    <location>
        <begin position="17"/>
        <end position="658"/>
    </location>
</feature>
<keyword evidence="5" id="KW-0732">Signal</keyword>
<dbReference type="GO" id="GO:0140326">
    <property type="term" value="F:ATPase-coupled intramembrane lipid transporter activity"/>
    <property type="evidence" value="ECO:0007669"/>
    <property type="project" value="TreeGrafter"/>
</dbReference>
<dbReference type="GO" id="GO:0005886">
    <property type="term" value="C:plasma membrane"/>
    <property type="evidence" value="ECO:0007669"/>
    <property type="project" value="TreeGrafter"/>
</dbReference>
<evidence type="ECO:0008006" key="8">
    <source>
        <dbReference type="Google" id="ProtNLM"/>
    </source>
</evidence>
<reference evidence="7" key="1">
    <citation type="journal article" date="2011" name="Proc. Natl. Acad. Sci. U.S.A.">
        <title>Obligate biotrophy features unraveled by the genomic analysis of rust fungi.</title>
        <authorList>
            <person name="Duplessis S."/>
            <person name="Cuomo C.A."/>
            <person name="Lin Y.-C."/>
            <person name="Aerts A."/>
            <person name="Tisserant E."/>
            <person name="Veneault-Fourrey C."/>
            <person name="Joly D.L."/>
            <person name="Hacquard S."/>
            <person name="Amselem J."/>
            <person name="Cantarel B.L."/>
            <person name="Chiu R."/>
            <person name="Coutinho P.M."/>
            <person name="Feau N."/>
            <person name="Field M."/>
            <person name="Frey P."/>
            <person name="Gelhaye E."/>
            <person name="Goldberg J."/>
            <person name="Grabherr M.G."/>
            <person name="Kodira C.D."/>
            <person name="Kohler A."/>
            <person name="Kuees U."/>
            <person name="Lindquist E.A."/>
            <person name="Lucas S.M."/>
            <person name="Mago R."/>
            <person name="Mauceli E."/>
            <person name="Morin E."/>
            <person name="Murat C."/>
            <person name="Pangilinan J.L."/>
            <person name="Park R."/>
            <person name="Pearson M."/>
            <person name="Quesneville H."/>
            <person name="Rouhier N."/>
            <person name="Sakthikumar S."/>
            <person name="Salamov A.A."/>
            <person name="Schmutz J."/>
            <person name="Selles B."/>
            <person name="Shapiro H."/>
            <person name="Tanguay P."/>
            <person name="Tuskan G.A."/>
            <person name="Henrissat B."/>
            <person name="Van de Peer Y."/>
            <person name="Rouze P."/>
            <person name="Ellis J.G."/>
            <person name="Dodds P.N."/>
            <person name="Schein J.E."/>
            <person name="Zhong S."/>
            <person name="Hamelin R.C."/>
            <person name="Grigoriev I.V."/>
            <person name="Szabo L.J."/>
            <person name="Martin F."/>
        </authorList>
    </citation>
    <scope>NUCLEOTIDE SEQUENCE [LARGE SCALE GENOMIC DNA]</scope>
    <source>
        <strain evidence="7">98AG31 / pathotype 3-4-7</strain>
    </source>
</reference>
<feature type="region of interest" description="Disordered" evidence="3">
    <location>
        <begin position="98"/>
        <end position="156"/>
    </location>
</feature>
<organism evidence="7">
    <name type="scientific">Melampsora larici-populina (strain 98AG31 / pathotype 3-4-7)</name>
    <name type="common">Poplar leaf rust fungus</name>
    <dbReference type="NCBI Taxonomy" id="747676"/>
    <lineage>
        <taxon>Eukaryota</taxon>
        <taxon>Fungi</taxon>
        <taxon>Dikarya</taxon>
        <taxon>Basidiomycota</taxon>
        <taxon>Pucciniomycotina</taxon>
        <taxon>Pucciniomycetes</taxon>
        <taxon>Pucciniales</taxon>
        <taxon>Melampsoraceae</taxon>
        <taxon>Melampsora</taxon>
    </lineage>
</organism>
<feature type="region of interest" description="Disordered" evidence="3">
    <location>
        <begin position="628"/>
        <end position="658"/>
    </location>
</feature>